<reference evidence="3" key="1">
    <citation type="submission" date="2020-05" db="EMBL/GenBank/DDBJ databases">
        <authorList>
            <person name="Chiriac C."/>
            <person name="Salcher M."/>
            <person name="Ghai R."/>
            <person name="Kavagutti S V."/>
        </authorList>
    </citation>
    <scope>NUCLEOTIDE SEQUENCE</scope>
</reference>
<dbReference type="InterPro" id="IPR041854">
    <property type="entry name" value="BFD-like_2Fe2S-bd_dom_sf"/>
</dbReference>
<sequence>MEQTYDVAVVGGGVVGCAIASAFVRQSLRVVLLEAAADVGAGTSKANTAIWHTGFDAKPETLEAKLVARGHQLLQEQASDFGWPLERTGALLVAWDDEQLLRLESIIKNAQATGYTRIEVKSKSEVYELEPNLGPGAHGGLLVPDEGLLDPWSIVIALATDFVVNGGTLLRKAEVTKAARIEGRHELQTAAGTVYATWVINAAGLNSDVVDRLLGHDGFTITPRRGQLIVFDKLARSLVRHVILPVPTATTKGVLVAPTIYGNVLLGPTAEDLTDKAATNTTAEALAGLMDKGRAIMPRLVDEEVTATYSGLRAASEHSDYCYEVFPDKYVRVGGIRSTGISSSLAIAEQVVADLGERGVVMQELKSPTTVTMPNLAESRPRPYQDAALIASDPAYGRILCLCERVTLGEVRDALTSPVPAGDIDGLRRRTRALAGRCQGFHCGALITEMTTAWSGHTHA</sequence>
<dbReference type="SUPFAM" id="SSF54373">
    <property type="entry name" value="FAD-linked reductases, C-terminal domain"/>
    <property type="match status" value="1"/>
</dbReference>
<evidence type="ECO:0000259" key="1">
    <source>
        <dbReference type="Pfam" id="PF01266"/>
    </source>
</evidence>
<dbReference type="InterPro" id="IPR036188">
    <property type="entry name" value="FAD/NAD-bd_sf"/>
</dbReference>
<dbReference type="InterPro" id="IPR007419">
    <property type="entry name" value="BFD-like_2Fe2S-bd_dom"/>
</dbReference>
<gene>
    <name evidence="3" type="ORF">UFOPK3204_01748</name>
</gene>
<feature type="domain" description="FAD dependent oxidoreductase" evidence="1">
    <location>
        <begin position="6"/>
        <end position="352"/>
    </location>
</feature>
<protein>
    <submittedName>
        <fullName evidence="3">Unannotated protein</fullName>
    </submittedName>
</protein>
<dbReference type="PANTHER" id="PTHR42720:SF1">
    <property type="entry name" value="GLYCEROL 3-PHOSPHATE OXIDASE"/>
    <property type="match status" value="1"/>
</dbReference>
<dbReference type="SUPFAM" id="SSF51905">
    <property type="entry name" value="FAD/NAD(P)-binding domain"/>
    <property type="match status" value="1"/>
</dbReference>
<name>A0A6J7ARB8_9ZZZZ</name>
<dbReference type="Gene3D" id="1.10.10.1100">
    <property type="entry name" value="BFD-like [2Fe-2S]-binding domain"/>
    <property type="match status" value="1"/>
</dbReference>
<dbReference type="AlphaFoldDB" id="A0A6J7ARB8"/>
<dbReference type="Gene3D" id="3.50.50.60">
    <property type="entry name" value="FAD/NAD(P)-binding domain"/>
    <property type="match status" value="1"/>
</dbReference>
<organism evidence="3">
    <name type="scientific">freshwater metagenome</name>
    <dbReference type="NCBI Taxonomy" id="449393"/>
    <lineage>
        <taxon>unclassified sequences</taxon>
        <taxon>metagenomes</taxon>
        <taxon>ecological metagenomes</taxon>
    </lineage>
</organism>
<dbReference type="PANTHER" id="PTHR42720">
    <property type="entry name" value="GLYCEROL-3-PHOSPHATE DEHYDROGENASE"/>
    <property type="match status" value="1"/>
</dbReference>
<proteinExistence type="predicted"/>
<dbReference type="Pfam" id="PF04324">
    <property type="entry name" value="Fer2_BFD"/>
    <property type="match status" value="1"/>
</dbReference>
<dbReference type="Gene3D" id="3.30.9.10">
    <property type="entry name" value="D-Amino Acid Oxidase, subunit A, domain 2"/>
    <property type="match status" value="1"/>
</dbReference>
<evidence type="ECO:0000313" key="3">
    <source>
        <dbReference type="EMBL" id="CAB4835377.1"/>
    </source>
</evidence>
<dbReference type="InterPro" id="IPR052745">
    <property type="entry name" value="G3P_Oxidase/Oxidoreductase"/>
</dbReference>
<evidence type="ECO:0000259" key="2">
    <source>
        <dbReference type="Pfam" id="PF04324"/>
    </source>
</evidence>
<feature type="domain" description="BFD-like [2Fe-2S]-binding" evidence="2">
    <location>
        <begin position="399"/>
        <end position="449"/>
    </location>
</feature>
<dbReference type="EMBL" id="CAFABK010000133">
    <property type="protein sequence ID" value="CAB4835377.1"/>
    <property type="molecule type" value="Genomic_DNA"/>
</dbReference>
<dbReference type="InterPro" id="IPR006076">
    <property type="entry name" value="FAD-dep_OxRdtase"/>
</dbReference>
<dbReference type="Pfam" id="PF01266">
    <property type="entry name" value="DAO"/>
    <property type="match status" value="1"/>
</dbReference>
<accession>A0A6J7ARB8</accession>
<dbReference type="CDD" id="cd19946">
    <property type="entry name" value="GlpA-like_Fer2_BFD-like"/>
    <property type="match status" value="1"/>
</dbReference>